<dbReference type="Gene3D" id="2.30.38.10">
    <property type="entry name" value="Luciferase, Domain 3"/>
    <property type="match status" value="1"/>
</dbReference>
<dbReference type="PROSITE" id="PS00455">
    <property type="entry name" value="AMP_BINDING"/>
    <property type="match status" value="1"/>
</dbReference>
<dbReference type="SUPFAM" id="SSF56801">
    <property type="entry name" value="Acetyl-CoA synthetase-like"/>
    <property type="match status" value="1"/>
</dbReference>
<dbReference type="FunFam" id="3.40.50.980:FF:000001">
    <property type="entry name" value="Non-ribosomal peptide synthetase"/>
    <property type="match status" value="1"/>
</dbReference>
<feature type="region of interest" description="N-terminal hotdog fold" evidence="12">
    <location>
        <begin position="282"/>
        <end position="408"/>
    </location>
</feature>
<dbReference type="FunFam" id="3.30.300.30:FF:000010">
    <property type="entry name" value="Enterobactin synthetase component F"/>
    <property type="match status" value="1"/>
</dbReference>
<evidence type="ECO:0000256" key="9">
    <source>
        <dbReference type="ARBA" id="ARBA00022737"/>
    </source>
</evidence>
<dbReference type="InterPro" id="IPR036736">
    <property type="entry name" value="ACP-like_sf"/>
</dbReference>
<dbReference type="GO" id="GO:0016740">
    <property type="term" value="F:transferase activity"/>
    <property type="evidence" value="ECO:0007669"/>
    <property type="project" value="UniProtKB-KW"/>
</dbReference>
<dbReference type="CDD" id="cd19531">
    <property type="entry name" value="LCL_NRPS-like"/>
    <property type="match status" value="1"/>
</dbReference>
<dbReference type="InterPro" id="IPR013968">
    <property type="entry name" value="PKS_KR"/>
</dbReference>
<keyword evidence="9" id="KW-0677">Repeat</keyword>
<dbReference type="SMART" id="SM00826">
    <property type="entry name" value="PKS_DH"/>
    <property type="match status" value="1"/>
</dbReference>
<dbReference type="Pfam" id="PF13193">
    <property type="entry name" value="AMP-binding_C"/>
    <property type="match status" value="1"/>
</dbReference>
<dbReference type="CDD" id="cd08953">
    <property type="entry name" value="KR_2_SDR_x"/>
    <property type="match status" value="1"/>
</dbReference>
<dbReference type="GO" id="GO:0017000">
    <property type="term" value="P:antibiotic biosynthetic process"/>
    <property type="evidence" value="ECO:0007669"/>
    <property type="project" value="UniProtKB-KW"/>
</dbReference>
<dbReference type="InterPro" id="IPR001242">
    <property type="entry name" value="Condensation_dom"/>
</dbReference>
<accession>A0A162MHD3</accession>
<dbReference type="SMART" id="SM01294">
    <property type="entry name" value="PKS_PP_betabranch"/>
    <property type="match status" value="1"/>
</dbReference>
<comment type="similarity">
    <text evidence="4">Belongs to the ATP-dependent AMP-binding enzyme family.</text>
</comment>
<keyword evidence="8" id="KW-0808">Transferase</keyword>
<dbReference type="Gene3D" id="3.10.129.110">
    <property type="entry name" value="Polyketide synthase dehydratase"/>
    <property type="match status" value="1"/>
</dbReference>
<dbReference type="Gene3D" id="3.90.70.10">
    <property type="entry name" value="Cysteine proteinases"/>
    <property type="match status" value="1"/>
</dbReference>
<dbReference type="SUPFAM" id="SSF51735">
    <property type="entry name" value="NAD(P)-binding Rossmann-fold domains"/>
    <property type="match status" value="2"/>
</dbReference>
<dbReference type="SUPFAM" id="SSF47336">
    <property type="entry name" value="ACP-like"/>
    <property type="match status" value="2"/>
</dbReference>
<dbReference type="Pfam" id="PF00501">
    <property type="entry name" value="AMP-binding"/>
    <property type="match status" value="1"/>
</dbReference>
<evidence type="ECO:0000313" key="16">
    <source>
        <dbReference type="Proteomes" id="UP000076967"/>
    </source>
</evidence>
<dbReference type="Pfam" id="PF00550">
    <property type="entry name" value="PP-binding"/>
    <property type="match status" value="2"/>
</dbReference>
<gene>
    <name evidence="15" type="ORF">PGLA_04890</name>
</gene>
<dbReference type="GO" id="GO:0016874">
    <property type="term" value="F:ligase activity"/>
    <property type="evidence" value="ECO:0007669"/>
    <property type="project" value="UniProtKB-KW"/>
</dbReference>
<dbReference type="GO" id="GO:0005829">
    <property type="term" value="C:cytosol"/>
    <property type="evidence" value="ECO:0007669"/>
    <property type="project" value="TreeGrafter"/>
</dbReference>
<keyword evidence="11" id="KW-0511">Multifunctional enzyme</keyword>
<evidence type="ECO:0000256" key="6">
    <source>
        <dbReference type="ARBA" id="ARBA00022553"/>
    </source>
</evidence>
<dbReference type="EMBL" id="LVJH01000006">
    <property type="protein sequence ID" value="OAB44753.1"/>
    <property type="molecule type" value="Genomic_DNA"/>
</dbReference>
<dbReference type="Gene3D" id="3.30.300.30">
    <property type="match status" value="1"/>
</dbReference>
<evidence type="ECO:0000256" key="5">
    <source>
        <dbReference type="ARBA" id="ARBA00022450"/>
    </source>
</evidence>
<dbReference type="InterPro" id="IPR010071">
    <property type="entry name" value="AA_adenyl_dom"/>
</dbReference>
<dbReference type="Pfam" id="PF21394">
    <property type="entry name" value="Beta-ketacyl_N"/>
    <property type="match status" value="1"/>
</dbReference>
<organism evidence="15 16">
    <name type="scientific">Paenibacillus glacialis</name>
    <dbReference type="NCBI Taxonomy" id="494026"/>
    <lineage>
        <taxon>Bacteria</taxon>
        <taxon>Bacillati</taxon>
        <taxon>Bacillota</taxon>
        <taxon>Bacilli</taxon>
        <taxon>Bacillales</taxon>
        <taxon>Paenibacillaceae</taxon>
        <taxon>Paenibacillus</taxon>
    </lineage>
</organism>
<dbReference type="SUPFAM" id="SSF52777">
    <property type="entry name" value="CoA-dependent acyltransferases"/>
    <property type="match status" value="3"/>
</dbReference>
<feature type="region of interest" description="C-terminal hotdog fold" evidence="12">
    <location>
        <begin position="422"/>
        <end position="561"/>
    </location>
</feature>
<dbReference type="InterPro" id="IPR020806">
    <property type="entry name" value="PKS_PP-bd"/>
</dbReference>
<dbReference type="PROSITE" id="PS52019">
    <property type="entry name" value="PKS_MFAS_DH"/>
    <property type="match status" value="1"/>
</dbReference>
<evidence type="ECO:0000256" key="10">
    <source>
        <dbReference type="ARBA" id="ARBA00023194"/>
    </source>
</evidence>
<dbReference type="Gene3D" id="1.10.1200.10">
    <property type="entry name" value="ACP-like"/>
    <property type="match status" value="1"/>
</dbReference>
<dbReference type="InterPro" id="IPR049551">
    <property type="entry name" value="PKS_DH_C"/>
</dbReference>
<dbReference type="GO" id="GO:0043041">
    <property type="term" value="P:amino acid activation for nonribosomal peptide biosynthetic process"/>
    <property type="evidence" value="ECO:0007669"/>
    <property type="project" value="TreeGrafter"/>
</dbReference>
<dbReference type="Gene3D" id="3.30.559.10">
    <property type="entry name" value="Chloramphenicol acetyltransferase-like domain"/>
    <property type="match status" value="2"/>
</dbReference>
<dbReference type="Pfam" id="PF08659">
    <property type="entry name" value="KR"/>
    <property type="match status" value="1"/>
</dbReference>
<evidence type="ECO:0000256" key="11">
    <source>
        <dbReference type="ARBA" id="ARBA00023268"/>
    </source>
</evidence>
<evidence type="ECO:0000256" key="4">
    <source>
        <dbReference type="ARBA" id="ARBA00006432"/>
    </source>
</evidence>
<dbReference type="Gene3D" id="3.40.50.980">
    <property type="match status" value="2"/>
</dbReference>
<feature type="domain" description="Carrier" evidence="13">
    <location>
        <begin position="2131"/>
        <end position="2206"/>
    </location>
</feature>
<dbReference type="OrthoDB" id="9765680at2"/>
<dbReference type="InterPro" id="IPR049490">
    <property type="entry name" value="C883_1060-like_KR_N"/>
</dbReference>
<evidence type="ECO:0000256" key="8">
    <source>
        <dbReference type="ARBA" id="ARBA00022679"/>
    </source>
</evidence>
<dbReference type="FunFam" id="2.30.38.10:FF:000001">
    <property type="entry name" value="Non-ribosomal peptide synthetase PvdI"/>
    <property type="match status" value="1"/>
</dbReference>
<evidence type="ECO:0000313" key="15">
    <source>
        <dbReference type="EMBL" id="OAB44753.1"/>
    </source>
</evidence>
<dbReference type="Pfam" id="PF00668">
    <property type="entry name" value="Condensation"/>
    <property type="match status" value="2"/>
</dbReference>
<dbReference type="SMART" id="SM00823">
    <property type="entry name" value="PKS_PP"/>
    <property type="match status" value="2"/>
</dbReference>
<dbReference type="Proteomes" id="UP000076967">
    <property type="component" value="Unassembled WGS sequence"/>
</dbReference>
<dbReference type="GO" id="GO:0008610">
    <property type="term" value="P:lipid biosynthetic process"/>
    <property type="evidence" value="ECO:0007669"/>
    <property type="project" value="UniProtKB-ARBA"/>
</dbReference>
<comment type="pathway">
    <text evidence="3">Antibiotic biosynthesis; bacillaene biosynthesis.</text>
</comment>
<feature type="domain" description="Carrier" evidence="13">
    <location>
        <begin position="1090"/>
        <end position="1165"/>
    </location>
</feature>
<comment type="caution">
    <text evidence="12">Lacks conserved residue(s) required for the propagation of feature annotation.</text>
</comment>
<comment type="cofactor">
    <cofactor evidence="1">
        <name>pantetheine 4'-phosphate</name>
        <dbReference type="ChEBI" id="CHEBI:47942"/>
    </cofactor>
</comment>
<keyword evidence="7" id="KW-0436">Ligase</keyword>
<dbReference type="InterPro" id="IPR009081">
    <property type="entry name" value="PP-bd_ACP"/>
</dbReference>
<evidence type="ECO:0000256" key="1">
    <source>
        <dbReference type="ARBA" id="ARBA00001957"/>
    </source>
</evidence>
<feature type="domain" description="PKS/mFAS DH" evidence="14">
    <location>
        <begin position="282"/>
        <end position="561"/>
    </location>
</feature>
<evidence type="ECO:0000256" key="12">
    <source>
        <dbReference type="PROSITE-ProRule" id="PRU01363"/>
    </source>
</evidence>
<dbReference type="InterPro" id="IPR049900">
    <property type="entry name" value="PKS_mFAS_DH"/>
</dbReference>
<dbReference type="InterPro" id="IPR036291">
    <property type="entry name" value="NAD(P)-bd_dom_sf"/>
</dbReference>
<dbReference type="InterPro" id="IPR029058">
    <property type="entry name" value="AB_hydrolase_fold"/>
</dbReference>
<keyword evidence="16" id="KW-1185">Reference proteome</keyword>
<dbReference type="Gene3D" id="3.30.559.30">
    <property type="entry name" value="Nonribosomal peptide synthetase, condensation domain"/>
    <property type="match status" value="2"/>
</dbReference>
<dbReference type="Pfam" id="PF21089">
    <property type="entry name" value="PKS_DH_N"/>
    <property type="match status" value="1"/>
</dbReference>
<comment type="caution">
    <text evidence="15">The sequence shown here is derived from an EMBL/GenBank/DDBJ whole genome shotgun (WGS) entry which is preliminary data.</text>
</comment>
<dbReference type="InterPro" id="IPR000873">
    <property type="entry name" value="AMP-dep_synth/lig_dom"/>
</dbReference>
<dbReference type="PROSITE" id="PS00012">
    <property type="entry name" value="PHOSPHOPANTETHEINE"/>
    <property type="match status" value="2"/>
</dbReference>
<dbReference type="NCBIfam" id="TIGR01733">
    <property type="entry name" value="AA-adenyl-dom"/>
    <property type="match status" value="1"/>
</dbReference>
<dbReference type="InterPro" id="IPR045851">
    <property type="entry name" value="AMP-bd_C_sf"/>
</dbReference>
<dbReference type="InterPro" id="IPR042104">
    <property type="entry name" value="PKS_dehydratase_sf"/>
</dbReference>
<dbReference type="GO" id="GO:0044550">
    <property type="term" value="P:secondary metabolite biosynthetic process"/>
    <property type="evidence" value="ECO:0007669"/>
    <property type="project" value="UniProtKB-ARBA"/>
</dbReference>
<dbReference type="InterPro" id="IPR020807">
    <property type="entry name" value="PKS_DH"/>
</dbReference>
<dbReference type="FunFam" id="3.40.50.12780:FF:000012">
    <property type="entry name" value="Non-ribosomal peptide synthetase"/>
    <property type="match status" value="1"/>
</dbReference>
<dbReference type="InterPro" id="IPR023213">
    <property type="entry name" value="CAT-like_dom_sf"/>
</dbReference>
<dbReference type="InterPro" id="IPR057326">
    <property type="entry name" value="KR_dom"/>
</dbReference>
<dbReference type="InterPro" id="IPR006162">
    <property type="entry name" value="Ppantetheine_attach_site"/>
</dbReference>
<protein>
    <recommendedName>
        <fullName evidence="17">Non-ribosomal peptide synthetase</fullName>
    </recommendedName>
</protein>
<evidence type="ECO:0000256" key="7">
    <source>
        <dbReference type="ARBA" id="ARBA00022598"/>
    </source>
</evidence>
<dbReference type="FunFam" id="1.10.1200.10:FF:000005">
    <property type="entry name" value="Nonribosomal peptide synthetase 1"/>
    <property type="match status" value="1"/>
</dbReference>
<dbReference type="RefSeq" id="WP_068529586.1">
    <property type="nucleotide sequence ID" value="NZ_LVJH01000006.1"/>
</dbReference>
<dbReference type="STRING" id="494026.PGLA_04890"/>
<name>A0A162MHD3_9BACL</name>
<dbReference type="InterPro" id="IPR020845">
    <property type="entry name" value="AMP-binding_CS"/>
</dbReference>
<dbReference type="Gene3D" id="3.40.50.720">
    <property type="entry name" value="NAD(P)-binding Rossmann-like Domain"/>
    <property type="match status" value="1"/>
</dbReference>
<keyword evidence="10" id="KW-0045">Antibiotic biosynthesis</keyword>
<comment type="function">
    <text evidence="2">Involved in some intermediate steps for the synthesis of the antibiotic polyketide bacillaene which is involved in secondary metabolism.</text>
</comment>
<evidence type="ECO:0000256" key="3">
    <source>
        <dbReference type="ARBA" id="ARBA00004789"/>
    </source>
</evidence>
<keyword evidence="5" id="KW-0596">Phosphopantetheine</keyword>
<dbReference type="PANTHER" id="PTHR45527:SF1">
    <property type="entry name" value="FATTY ACID SYNTHASE"/>
    <property type="match status" value="1"/>
</dbReference>
<dbReference type="Gene3D" id="3.40.50.1820">
    <property type="entry name" value="alpha/beta hydrolase"/>
    <property type="match status" value="1"/>
</dbReference>
<dbReference type="InterPro" id="IPR025110">
    <property type="entry name" value="AMP-bd_C"/>
</dbReference>
<dbReference type="UniPathway" id="UPA01003"/>
<dbReference type="PROSITE" id="PS50075">
    <property type="entry name" value="CARRIER"/>
    <property type="match status" value="2"/>
</dbReference>
<dbReference type="InterPro" id="IPR049552">
    <property type="entry name" value="PKS_DH_N"/>
</dbReference>
<evidence type="ECO:0000259" key="14">
    <source>
        <dbReference type="PROSITE" id="PS52019"/>
    </source>
</evidence>
<sequence>MLDKLSRNLLLNSGKLDKEKDFWLSKLGSDFRFSMFPADHPYPVVWSSQMDQKTGVLQEETCKKLLTVAKQSDHALYMMLVAGVKYLLSIYLQNPDVVVTMPVFKSNKETDSLINAVVTLRTQVDREVPFKQLLGQVKQTVTEANAHQNYPIDKLGELLKWSTDPQGSPHLHTCIMLDTIHDQRLIEDQPIDMIVKFGQSDGEIQVTISYNLILFEEHTIDSILNHLIAFLGLAMEQPSLPMDQLPLLTLKDQEDLAARLESATVRKAIAPVGTGASKLGFHPLMRRFVEQSLHKWVFDTDIDVNSCWELHEHLISDLYAMPGTAYLEMAAFAVKAYFKSEAVQLRDIQFHTPLIVDEGETRILRAVIQEEKGQVTFSVMSSTSVEGRPVENWILHASCLAVAVASSPIPKIQLDLLQQQCSAKELRLNKGQQDANTVGFGPRWQSIQHYRYGNEQALVSMALDSEFSSDLYHYLLHPALLDLATSSYVEDGQLYMPLYYKKVTVYAPLTAKCHSFLKVKNDWKQANELLEYNIDIMDDSGNVLVKIEDFTLRRIHNLDSTLKALSGKNTVFHQMGWVNEEIETNVELPVNGPILIFRLETGIGAEMVKACKERGKDIIEVVWGDRYSQASENLFTISGSKDDYEKVLAVCEGRGIAHIWHFLTSSTPMDNDSVTSLEQAQDKGVRSLFHLARAIGSLKNARTIRLALITNQAMEVTGTENGLSPEHASLIGLGKVLGEEMPTLRCRGIDLDDQSPIDQLWRELQSDNDGLFVAYRNLKRYVVELQKRDEEIIGLNKIDIAQNGVYMITGGSGGLGLEMANYLARQRQVNLVLIGRSKFPERDQWEQMLNGDDARIIAKIQALLAIEQTSSSVIYFDADVADTIRMQEIVTNVKERFGAITGVIHAAGIAGEGFMAGKDAQAFQEVIRPKITGTYVLDQVTKAENLDFFVMFSSINTLAGAAGQSDYTAANSYLDAYAAYRSRKGKRTLTLNWTGWKETGMAVDFHTKELFFKDISTKDALIAFERALNSKETNLVIGQLNMNHPLFDEPHLLPLQLSTDLLQDIAAVKGMSSRHSNTQTDVEHTTVTSNATNETERQLALIWGQMLGLNEIDIDDEFTQLGGHSLNAITMTKKILSDMQVEISLSAVFQYPTIKELAQHLIGSEKSEYTAIQPAPVQPWYPLSSAQKRLFVVHQLEGSSLSYNMPDVMFIEGSLSRARFEEAFRKLIARHDTLRTSFEIVDDSPVQRIHPEVSFTVEYVQASLDEVEETIRSFVREFDLQLAPLLRVGLIQIDTDRHILLFDTHHIISDGASVMIMMAEFVKLYNGVEDVPLRIQYKDYAVWQQQEMKSEQMKKQEAYWLEAFRTGGPVLDLPTDYARPAVRSFQGETIEFVISSQRAEGLKQLAAQTGSTLFMALLAVYKTLLFKYSGQEDIVVGTPIEGRSQADLEPMIGMFVNTLAIRNQPSAEKSFIAFLQEMKATALQAYENQDYPFEELVNKLNMKRDLSRNPLFDTMFILQNSDQQELSIDGLRVKSYPYKYTEAKFDLTFNAMDKPEGILCSIEYASDLYNRNTIERMAKHIQQLIDAVVNDPQAPLIALEMITPEEGLQICDDFNDTEVEYLREKTIHQLFEEQVERWPNQTALVFENEGMTYLELNEKANQLARKLRSVGVEPDQLVGIMVERSFEMMIAILGVLKAGGAYVPIDPEYPEDRIRYMLEDSGTQLLLVQRHVKDRVSFAGEIIDMNESQMYHWENSNLDPIATSNHLAYVIYTSGSTGKPKGVMIEHHSVVNILDQLEQAYPLGKDDAFLLKTTYTFDVSVSELFGWFVGQGKLVILTQGDEKDPAAFLKVIDEQQITHINFVPSMLNVFLNALQEDDSEKLKSLKYIMACGEALSASLVDLYHRLPLQAKLENIYGPTEATIYATRYSTGVSTHSANVPIGQPMGNLQMWIVDSANHIQPIGIAGELCISGVGLARGYINRAELTAEKFVAHPFFHGERMYRTGDLVRWLPDGNIEYLGRIDHQVKLRGYRIELGEVESQLLSLISLQEAVVIAREDDSGQKQLCAYFVAAREITANELRNALGKELPNYMIPSYFVQLQAMPLTTNGKLDRKALPAPEGSVQTGTDYVAPRTDTENQLAQLWQEVLGLQQIGVHDNFFDIGGHSMRATMLVAKIHKEMAINLPLKVVFQSPTIEQMAQIIIDTEQDELASVPIQFMIPVQPQFRDSLSCTEMEIASLAGWLKRDFEFMFANSWNFAYDSSLSDQVSECLSTDLVYDYILLEEYHGMSFEEKKLLTNKEILADIVKDLSQGKPILVILKASAIPWDGGYLNPNNERYHVATITGITEDHQTLICTDSWYNKYAIRLSVTDFQKAYSTHYSLELTREESLFTNWQTIVQKHVLTIRNDVNPFQQMRDFALAVRNHTDLVGELRGHKSWADAPLSKTIINISIGRILFSNILKLLIKKNNIWLLEQIIEKLEEASYQWRSVNKIIANEFMIPSKINYSSILSNKIEEIASLEEAISEQLLEICRSYEELNTAEREIAVTQIMDESLETEQFEYECLNIEASFNNQGFGKIGSKQANLTTMGTYFLIEQAPETVLHVNEIQYQLPHIQEGTKDNISCYGQTIPVPEGMYSEISFLGCAEWGNYIEQCFIEYADGSIEAFQIRFTDWTRPPQFGEAIAWTGQIAERNEIRTFIVEARGSIYQQRYSLTPFKPMVAIRLPYSPGMHIFSITLKRVN</sequence>
<proteinExistence type="inferred from homology"/>
<evidence type="ECO:0008006" key="17">
    <source>
        <dbReference type="Google" id="ProtNLM"/>
    </source>
</evidence>
<dbReference type="Pfam" id="PF14765">
    <property type="entry name" value="PS-DH"/>
    <property type="match status" value="1"/>
</dbReference>
<evidence type="ECO:0000256" key="2">
    <source>
        <dbReference type="ARBA" id="ARBA00003299"/>
    </source>
</evidence>
<dbReference type="GO" id="GO:0031177">
    <property type="term" value="F:phosphopantetheine binding"/>
    <property type="evidence" value="ECO:0007669"/>
    <property type="project" value="InterPro"/>
</dbReference>
<reference evidence="15 16" key="1">
    <citation type="submission" date="2016-03" db="EMBL/GenBank/DDBJ databases">
        <title>Draft genome sequence of Paenibacillus glacialis DSM 22343.</title>
        <authorList>
            <person name="Shin S.-K."/>
            <person name="Yi H."/>
        </authorList>
    </citation>
    <scope>NUCLEOTIDE SEQUENCE [LARGE SCALE GENOMIC DNA]</scope>
    <source>
        <strain evidence="15 16">DSM 22343</strain>
    </source>
</reference>
<dbReference type="PANTHER" id="PTHR45527">
    <property type="entry name" value="NONRIBOSOMAL PEPTIDE SYNTHETASE"/>
    <property type="match status" value="1"/>
</dbReference>
<evidence type="ECO:0000259" key="13">
    <source>
        <dbReference type="PROSITE" id="PS50075"/>
    </source>
</evidence>
<keyword evidence="6" id="KW-0597">Phosphoprotein</keyword>
<dbReference type="SMART" id="SM00822">
    <property type="entry name" value="PKS_KR"/>
    <property type="match status" value="1"/>
</dbReference>